<dbReference type="CDD" id="cd12148">
    <property type="entry name" value="fungal_TF_MHR"/>
    <property type="match status" value="1"/>
</dbReference>
<feature type="compositionally biased region" description="Polar residues" evidence="8">
    <location>
        <begin position="150"/>
        <end position="160"/>
    </location>
</feature>
<comment type="caution">
    <text evidence="11">The sequence shown here is derived from an EMBL/GenBank/DDBJ whole genome shotgun (WGS) entry which is preliminary data.</text>
</comment>
<dbReference type="SMART" id="SM00066">
    <property type="entry name" value="GAL4"/>
    <property type="match status" value="1"/>
</dbReference>
<dbReference type="Proteomes" id="UP001583172">
    <property type="component" value="Unassembled WGS sequence"/>
</dbReference>
<dbReference type="Pfam" id="PF00172">
    <property type="entry name" value="Zn_clus"/>
    <property type="match status" value="1"/>
</dbReference>
<keyword evidence="3" id="KW-0805">Transcription regulation</keyword>
<evidence type="ECO:0000256" key="7">
    <source>
        <dbReference type="SAM" id="Coils"/>
    </source>
</evidence>
<accession>A0ABR3VNR1</accession>
<keyword evidence="9" id="KW-0472">Membrane</keyword>
<evidence type="ECO:0000256" key="5">
    <source>
        <dbReference type="ARBA" id="ARBA00023163"/>
    </source>
</evidence>
<dbReference type="SUPFAM" id="SSF57701">
    <property type="entry name" value="Zn2/Cys6 DNA-binding domain"/>
    <property type="match status" value="1"/>
</dbReference>
<keyword evidence="4" id="KW-0238">DNA-binding</keyword>
<evidence type="ECO:0000256" key="1">
    <source>
        <dbReference type="ARBA" id="ARBA00004123"/>
    </source>
</evidence>
<dbReference type="PROSITE" id="PS50048">
    <property type="entry name" value="ZN2_CY6_FUNGAL_2"/>
    <property type="match status" value="1"/>
</dbReference>
<dbReference type="PANTHER" id="PTHR46910">
    <property type="entry name" value="TRANSCRIPTION FACTOR PDR1"/>
    <property type="match status" value="1"/>
</dbReference>
<evidence type="ECO:0000256" key="2">
    <source>
        <dbReference type="ARBA" id="ARBA00022723"/>
    </source>
</evidence>
<keyword evidence="9" id="KW-1133">Transmembrane helix</keyword>
<evidence type="ECO:0000256" key="4">
    <source>
        <dbReference type="ARBA" id="ARBA00023125"/>
    </source>
</evidence>
<dbReference type="InterPro" id="IPR036864">
    <property type="entry name" value="Zn2-C6_fun-type_DNA-bd_sf"/>
</dbReference>
<dbReference type="PANTHER" id="PTHR46910:SF37">
    <property type="entry name" value="ZN(II)2CYS6 TRANSCRIPTION FACTOR (EUROFUNG)"/>
    <property type="match status" value="1"/>
</dbReference>
<reference evidence="11 12" key="1">
    <citation type="journal article" date="2024" name="Commun. Biol.">
        <title>Comparative genomic analysis of thermophilic fungi reveals convergent evolutionary adaptations and gene losses.</title>
        <authorList>
            <person name="Steindorff A.S."/>
            <person name="Aguilar-Pontes M.V."/>
            <person name="Robinson A.J."/>
            <person name="Andreopoulos B."/>
            <person name="LaButti K."/>
            <person name="Kuo A."/>
            <person name="Mondo S."/>
            <person name="Riley R."/>
            <person name="Otillar R."/>
            <person name="Haridas S."/>
            <person name="Lipzen A."/>
            <person name="Grimwood J."/>
            <person name="Schmutz J."/>
            <person name="Clum A."/>
            <person name="Reid I.D."/>
            <person name="Moisan M.C."/>
            <person name="Butler G."/>
            <person name="Nguyen T.T.M."/>
            <person name="Dewar K."/>
            <person name="Conant G."/>
            <person name="Drula E."/>
            <person name="Henrissat B."/>
            <person name="Hansel C."/>
            <person name="Singer S."/>
            <person name="Hutchinson M.I."/>
            <person name="de Vries R.P."/>
            <person name="Natvig D.O."/>
            <person name="Powell A.J."/>
            <person name="Tsang A."/>
            <person name="Grigoriev I.V."/>
        </authorList>
    </citation>
    <scope>NUCLEOTIDE SEQUENCE [LARGE SCALE GENOMIC DNA]</scope>
    <source>
        <strain evidence="11 12">CBS 620.91</strain>
    </source>
</reference>
<evidence type="ECO:0000256" key="9">
    <source>
        <dbReference type="SAM" id="Phobius"/>
    </source>
</evidence>
<feature type="coiled-coil region" evidence="7">
    <location>
        <begin position="73"/>
        <end position="100"/>
    </location>
</feature>
<dbReference type="Pfam" id="PF04082">
    <property type="entry name" value="Fungal_trans"/>
    <property type="match status" value="1"/>
</dbReference>
<dbReference type="InterPro" id="IPR001138">
    <property type="entry name" value="Zn2Cys6_DnaBD"/>
</dbReference>
<keyword evidence="7" id="KW-0175">Coiled coil</keyword>
<evidence type="ECO:0000256" key="6">
    <source>
        <dbReference type="ARBA" id="ARBA00023242"/>
    </source>
</evidence>
<dbReference type="InterPro" id="IPR007219">
    <property type="entry name" value="XnlR_reg_dom"/>
</dbReference>
<evidence type="ECO:0000256" key="8">
    <source>
        <dbReference type="SAM" id="MobiDB-lite"/>
    </source>
</evidence>
<organism evidence="11 12">
    <name type="scientific">Humicola insolens</name>
    <name type="common">Soft-rot fungus</name>
    <dbReference type="NCBI Taxonomy" id="85995"/>
    <lineage>
        <taxon>Eukaryota</taxon>
        <taxon>Fungi</taxon>
        <taxon>Dikarya</taxon>
        <taxon>Ascomycota</taxon>
        <taxon>Pezizomycotina</taxon>
        <taxon>Sordariomycetes</taxon>
        <taxon>Sordariomycetidae</taxon>
        <taxon>Sordariales</taxon>
        <taxon>Chaetomiaceae</taxon>
        <taxon>Mycothermus</taxon>
    </lineage>
</organism>
<keyword evidence="12" id="KW-1185">Reference proteome</keyword>
<dbReference type="EMBL" id="JAZGSY010000014">
    <property type="protein sequence ID" value="KAL1843555.1"/>
    <property type="molecule type" value="Genomic_DNA"/>
</dbReference>
<dbReference type="Gene3D" id="4.10.240.10">
    <property type="entry name" value="Zn(2)-C6 fungal-type DNA-binding domain"/>
    <property type="match status" value="1"/>
</dbReference>
<name>A0ABR3VNR1_HUMIN</name>
<comment type="subcellular location">
    <subcellularLocation>
        <location evidence="1">Nucleus</location>
    </subcellularLocation>
</comment>
<dbReference type="SMART" id="SM00906">
    <property type="entry name" value="Fungal_trans"/>
    <property type="match status" value="1"/>
</dbReference>
<dbReference type="CDD" id="cd00067">
    <property type="entry name" value="GAL4"/>
    <property type="match status" value="1"/>
</dbReference>
<proteinExistence type="predicted"/>
<sequence>MRKRACDSCYQRKIQCDAATPRCDWCRHHDLPCTFNRPISTRRRGKAKKCGLPSPTRAETQYSPLDRTLLAAAEREAQLRAQAEAQAQAQEQAQAQVQGQVQVEGQDPEVLSPGLALDSLPSPSPVLNWNAPFTPSSSADTVTSTSTNSYGTPESSSLVTSPGLLSDHFLDSPLRAESPAPPPQGPVFGRLHFAGRHLGDISLHNGIPFLSAEGQRWIAARTGEAAPLQGLCATAPSNRSRHGVHPAFLCASMSHLGTAMDLPDRRVVEECLELYSSNPYKRIWPAVDAVLFRRTIDAAYDERAGRCSIDAVAARACIFAFMALLALHHMYPKSMPSLDSEDCAVQAQYLLPQVLHETSLDGLQTCFLLSLYHLLLGQLQKSSVYHSVACRMMFTLGANTTVVPALSPHEVPDSTWRLKNHLRKLFWMIYCNDKEISLRTGQPPSINDDDCDMTLPHAYLDFKYVDDMPEFEPLLMDDTAVPILPGDIRLDMIKSRTYTMLYSARAMRKSDAELIRDIRQLDDELEAWRMSVPLGFRPSLSLREQQVQPDLSEPRQMERNMIRFEYHHLVATIHAATGRCRSWSASCYEVEGVNSSLALAVEASRSTLLYARAIVHDLMGEVFWMAVFYPISAIWIIFCNLLNNPLDPNANVDLELLNSAPLLIKEMRLRRLARDEMAHMKMIDDFVAELARLGNAAVLKARQEQNMGIAFGISPRTLGIKGGLLG</sequence>
<feature type="region of interest" description="Disordered" evidence="8">
    <location>
        <begin position="131"/>
        <end position="161"/>
    </location>
</feature>
<feature type="transmembrane region" description="Helical" evidence="9">
    <location>
        <begin position="622"/>
        <end position="643"/>
    </location>
</feature>
<keyword evidence="2" id="KW-0479">Metal-binding</keyword>
<evidence type="ECO:0000313" key="11">
    <source>
        <dbReference type="EMBL" id="KAL1843555.1"/>
    </source>
</evidence>
<protein>
    <recommendedName>
        <fullName evidence="10">Zn(2)-C6 fungal-type domain-containing protein</fullName>
    </recommendedName>
</protein>
<feature type="compositionally biased region" description="Low complexity" evidence="8">
    <location>
        <begin position="134"/>
        <end position="149"/>
    </location>
</feature>
<gene>
    <name evidence="11" type="ORF">VTJ49DRAFT_1148</name>
</gene>
<evidence type="ECO:0000259" key="10">
    <source>
        <dbReference type="PROSITE" id="PS50048"/>
    </source>
</evidence>
<keyword evidence="9" id="KW-0812">Transmembrane</keyword>
<dbReference type="InterPro" id="IPR050987">
    <property type="entry name" value="AtrR-like"/>
</dbReference>
<evidence type="ECO:0000256" key="3">
    <source>
        <dbReference type="ARBA" id="ARBA00023015"/>
    </source>
</evidence>
<feature type="domain" description="Zn(2)-C6 fungal-type" evidence="10">
    <location>
        <begin position="5"/>
        <end position="35"/>
    </location>
</feature>
<keyword evidence="6" id="KW-0539">Nucleus</keyword>
<evidence type="ECO:0000313" key="12">
    <source>
        <dbReference type="Proteomes" id="UP001583172"/>
    </source>
</evidence>
<keyword evidence="5" id="KW-0804">Transcription</keyword>